<dbReference type="GO" id="GO:0001006">
    <property type="term" value="F:RNA polymerase III type 3 promoter sequence-specific DNA binding"/>
    <property type="evidence" value="ECO:0007669"/>
    <property type="project" value="TreeGrafter"/>
</dbReference>
<evidence type="ECO:0000256" key="2">
    <source>
        <dbReference type="ARBA" id="ARBA00023125"/>
    </source>
</evidence>
<dbReference type="GO" id="GO:0042795">
    <property type="term" value="P:snRNA transcription by RNA polymerase II"/>
    <property type="evidence" value="ECO:0007669"/>
    <property type="project" value="TreeGrafter"/>
</dbReference>
<feature type="domain" description="Myb-like" evidence="5">
    <location>
        <begin position="242"/>
        <end position="287"/>
    </location>
</feature>
<keyword evidence="4" id="KW-0539">Nucleus</keyword>
<evidence type="ECO:0000259" key="6">
    <source>
        <dbReference type="PROSITE" id="PS51294"/>
    </source>
</evidence>
<sequence>MDFEEQDDECMIDDHLYNLKKEEDLKVDYQQLEQNDYESKTCAKLLQKNKEYQKSLGYFKQYLEKKITKKQQQIQQLEQILATIPKQEEEINLKEKCSAYITLEILHDSKQRKIFSYAVNDFEVLKQENSPYYVKLIQDLKKKDLKLKKLDYTSPRFRQQCKKKQRQNILTQAIQPKNTQIRELIIKEVVNCLPNDGHEIQWSLLPIHATQLLNIYTSDQNSIEVIEIYRIWLKKYHQLYNNQFTLQEDTKLVELVQMIGDNQWAYLAKLITTKTSIQLRERWFKFLNKNIKRQRWKILEDLKLIILVDYFGVGQWNKLHQFFKNRTEVQIRERWCNVLDPELEIRQWTEEEDQELLALNQKYGNAWSVVSLKLKRTDNECRRRFQQIKK</sequence>
<keyword evidence="3" id="KW-0804">Transcription</keyword>
<evidence type="ECO:0000256" key="3">
    <source>
        <dbReference type="ARBA" id="ARBA00023163"/>
    </source>
</evidence>
<keyword evidence="8" id="KW-1185">Reference proteome</keyword>
<dbReference type="Pfam" id="PF00249">
    <property type="entry name" value="Myb_DNA-binding"/>
    <property type="match status" value="3"/>
</dbReference>
<dbReference type="PANTHER" id="PTHR46621">
    <property type="entry name" value="SNRNA-ACTIVATING PROTEIN COMPLEX SUBUNIT 4"/>
    <property type="match status" value="1"/>
</dbReference>
<accession>A0A8S1NJZ1</accession>
<protein>
    <submittedName>
        <fullName evidence="7">Uncharacterized protein</fullName>
    </submittedName>
</protein>
<dbReference type="SMART" id="SM00717">
    <property type="entry name" value="SANT"/>
    <property type="match status" value="3"/>
</dbReference>
<proteinExistence type="predicted"/>
<evidence type="ECO:0000256" key="1">
    <source>
        <dbReference type="ARBA" id="ARBA00023015"/>
    </source>
</evidence>
<feature type="domain" description="Myb-like" evidence="5">
    <location>
        <begin position="340"/>
        <end position="389"/>
    </location>
</feature>
<dbReference type="GO" id="GO:0042796">
    <property type="term" value="P:snRNA transcription by RNA polymerase III"/>
    <property type="evidence" value="ECO:0007669"/>
    <property type="project" value="TreeGrafter"/>
</dbReference>
<dbReference type="EMBL" id="CAJJDN010000058">
    <property type="protein sequence ID" value="CAD8091739.1"/>
    <property type="molecule type" value="Genomic_DNA"/>
</dbReference>
<dbReference type="PANTHER" id="PTHR46621:SF1">
    <property type="entry name" value="SNRNA-ACTIVATING PROTEIN COMPLEX SUBUNIT 4"/>
    <property type="match status" value="1"/>
</dbReference>
<dbReference type="GO" id="GO:0000978">
    <property type="term" value="F:RNA polymerase II cis-regulatory region sequence-specific DNA binding"/>
    <property type="evidence" value="ECO:0007669"/>
    <property type="project" value="TreeGrafter"/>
</dbReference>
<dbReference type="PROSITE" id="PS50090">
    <property type="entry name" value="MYB_LIKE"/>
    <property type="match status" value="3"/>
</dbReference>
<feature type="domain" description="Myb-like" evidence="5">
    <location>
        <begin position="288"/>
        <end position="339"/>
    </location>
</feature>
<evidence type="ECO:0000259" key="5">
    <source>
        <dbReference type="PROSITE" id="PS50090"/>
    </source>
</evidence>
<reference evidence="7" key="1">
    <citation type="submission" date="2021-01" db="EMBL/GenBank/DDBJ databases">
        <authorList>
            <consortium name="Genoscope - CEA"/>
            <person name="William W."/>
        </authorList>
    </citation>
    <scope>NUCLEOTIDE SEQUENCE</scope>
</reference>
<dbReference type="GO" id="GO:0019185">
    <property type="term" value="C:snRNA-activating protein complex"/>
    <property type="evidence" value="ECO:0007669"/>
    <property type="project" value="TreeGrafter"/>
</dbReference>
<organism evidence="7 8">
    <name type="scientific">Paramecium sonneborni</name>
    <dbReference type="NCBI Taxonomy" id="65129"/>
    <lineage>
        <taxon>Eukaryota</taxon>
        <taxon>Sar</taxon>
        <taxon>Alveolata</taxon>
        <taxon>Ciliophora</taxon>
        <taxon>Intramacronucleata</taxon>
        <taxon>Oligohymenophorea</taxon>
        <taxon>Peniculida</taxon>
        <taxon>Parameciidae</taxon>
        <taxon>Paramecium</taxon>
    </lineage>
</organism>
<evidence type="ECO:0000313" key="8">
    <source>
        <dbReference type="Proteomes" id="UP000692954"/>
    </source>
</evidence>
<feature type="domain" description="HTH myb-type" evidence="6">
    <location>
        <begin position="244"/>
        <end position="287"/>
    </location>
</feature>
<keyword evidence="2" id="KW-0238">DNA-binding</keyword>
<gene>
    <name evidence="7" type="ORF">PSON_ATCC_30995.1.T0580030</name>
</gene>
<comment type="caution">
    <text evidence="7">The sequence shown here is derived from an EMBL/GenBank/DDBJ whole genome shotgun (WGS) entry which is preliminary data.</text>
</comment>
<keyword evidence="1" id="KW-0805">Transcription regulation</keyword>
<name>A0A8S1NJZ1_9CILI</name>
<evidence type="ECO:0000313" key="7">
    <source>
        <dbReference type="EMBL" id="CAD8091739.1"/>
    </source>
</evidence>
<dbReference type="InterPro" id="IPR051575">
    <property type="entry name" value="Myb-like_DNA-bd"/>
</dbReference>
<dbReference type="InterPro" id="IPR017930">
    <property type="entry name" value="Myb_dom"/>
</dbReference>
<feature type="domain" description="HTH myb-type" evidence="6">
    <location>
        <begin position="288"/>
        <end position="343"/>
    </location>
</feature>
<dbReference type="OrthoDB" id="2143914at2759"/>
<feature type="domain" description="HTH myb-type" evidence="6">
    <location>
        <begin position="346"/>
        <end position="390"/>
    </location>
</feature>
<evidence type="ECO:0000256" key="4">
    <source>
        <dbReference type="ARBA" id="ARBA00023242"/>
    </source>
</evidence>
<dbReference type="InterPro" id="IPR001005">
    <property type="entry name" value="SANT/Myb"/>
</dbReference>
<dbReference type="PROSITE" id="PS51294">
    <property type="entry name" value="HTH_MYB"/>
    <property type="match status" value="3"/>
</dbReference>
<dbReference type="AlphaFoldDB" id="A0A8S1NJZ1"/>
<dbReference type="Proteomes" id="UP000692954">
    <property type="component" value="Unassembled WGS sequence"/>
</dbReference>
<dbReference type="CDD" id="cd00167">
    <property type="entry name" value="SANT"/>
    <property type="match status" value="2"/>
</dbReference>